<dbReference type="EMBL" id="NBWU01000001">
    <property type="protein sequence ID" value="PCE66630.1"/>
    <property type="molecule type" value="Genomic_DNA"/>
</dbReference>
<dbReference type="InterPro" id="IPR045266">
    <property type="entry name" value="DOH_DOMON"/>
</dbReference>
<dbReference type="AlphaFoldDB" id="A0A2A4GF75"/>
<dbReference type="InterPro" id="IPR005018">
    <property type="entry name" value="DOMON_domain"/>
</dbReference>
<sequence length="161" mass="18301">MKTILLMCLSFPLLYAQPKSVQVKNMTVHWSHETERVNFVIQAPTQGWVAIGFNEKPGLSGTYLLMGRINGHKVEIVEHFTLRPGDYRPLTTFGAPISVSETAGHENEKLSTVRFSLPHQPKSPYQKNLKPGKSYHLLLAYSQEDDFKHHSIMRTSIQITL</sequence>
<dbReference type="Pfam" id="PF03351">
    <property type="entry name" value="DOMON"/>
    <property type="match status" value="1"/>
</dbReference>
<proteinExistence type="predicted"/>
<dbReference type="Proteomes" id="UP000219559">
    <property type="component" value="Unassembled WGS sequence"/>
</dbReference>
<evidence type="ECO:0000313" key="3">
    <source>
        <dbReference type="Proteomes" id="UP000219559"/>
    </source>
</evidence>
<reference evidence="2 3" key="1">
    <citation type="submission" date="2017-04" db="EMBL/GenBank/DDBJ databases">
        <title>A new member of the family Flavobacteriaceae isolated from ascidians.</title>
        <authorList>
            <person name="Chen L."/>
        </authorList>
    </citation>
    <scope>NUCLEOTIDE SEQUENCE [LARGE SCALE GENOMIC DNA]</scope>
    <source>
        <strain evidence="2 3">HQA918</strain>
    </source>
</reference>
<name>A0A2A4GF75_9FLAO</name>
<dbReference type="OrthoDB" id="5431229at2"/>
<protein>
    <recommendedName>
        <fullName evidence="1">DOMON domain-containing protein</fullName>
    </recommendedName>
</protein>
<comment type="caution">
    <text evidence="2">The sequence shown here is derived from an EMBL/GenBank/DDBJ whole genome shotgun (WGS) entry which is preliminary data.</text>
</comment>
<organism evidence="2 3">
    <name type="scientific">Sediminicola luteus</name>
    <dbReference type="NCBI Taxonomy" id="319238"/>
    <lineage>
        <taxon>Bacteria</taxon>
        <taxon>Pseudomonadati</taxon>
        <taxon>Bacteroidota</taxon>
        <taxon>Flavobacteriia</taxon>
        <taxon>Flavobacteriales</taxon>
        <taxon>Flavobacteriaceae</taxon>
        <taxon>Sediminicola</taxon>
    </lineage>
</organism>
<evidence type="ECO:0000313" key="2">
    <source>
        <dbReference type="EMBL" id="PCE66630.1"/>
    </source>
</evidence>
<keyword evidence="3" id="KW-1185">Reference proteome</keyword>
<accession>A0A2A4GF75</accession>
<dbReference type="RefSeq" id="WP_097442151.1">
    <property type="nucleotide sequence ID" value="NZ_NBWU01000001.1"/>
</dbReference>
<gene>
    <name evidence="2" type="ORF">B7P33_04870</name>
</gene>
<evidence type="ECO:0000259" key="1">
    <source>
        <dbReference type="PROSITE" id="PS50836"/>
    </source>
</evidence>
<dbReference type="PROSITE" id="PS50836">
    <property type="entry name" value="DOMON"/>
    <property type="match status" value="1"/>
</dbReference>
<dbReference type="CDD" id="cd09631">
    <property type="entry name" value="DOMON_DOH"/>
    <property type="match status" value="1"/>
</dbReference>
<feature type="domain" description="DOMON" evidence="1">
    <location>
        <begin position="24"/>
        <end position="142"/>
    </location>
</feature>